<dbReference type="Proteomes" id="UP000268162">
    <property type="component" value="Unassembled WGS sequence"/>
</dbReference>
<keyword evidence="3" id="KW-1185">Reference proteome</keyword>
<feature type="domain" description="FIST" evidence="1">
    <location>
        <begin position="110"/>
        <end position="335"/>
    </location>
</feature>
<organism evidence="2 3">
    <name type="scientific">Dimargaris cristalligena</name>
    <dbReference type="NCBI Taxonomy" id="215637"/>
    <lineage>
        <taxon>Eukaryota</taxon>
        <taxon>Fungi</taxon>
        <taxon>Fungi incertae sedis</taxon>
        <taxon>Zoopagomycota</taxon>
        <taxon>Kickxellomycotina</taxon>
        <taxon>Dimargaritomycetes</taxon>
        <taxon>Dimargaritales</taxon>
        <taxon>Dimargaritaceae</taxon>
        <taxon>Dimargaris</taxon>
    </lineage>
</organism>
<evidence type="ECO:0000313" key="3">
    <source>
        <dbReference type="Proteomes" id="UP000268162"/>
    </source>
</evidence>
<accession>A0A4P9ZRU9</accession>
<sequence>MPLVNCTRYVWGLARTSRLTTQRAFAKSRTVPYGRHSLWTARHSVHPELSLALRECLEALPKSPSSDYYQPWNALLLLVSASYGAEAIAALPALATTNFPPGATETTTNPAVLIGCVVDSVLAPSPSNASPTTPPTHPPNHRWASSTTIQWTPGVSLLAIQSSQPVVAFRLDDTTTQRRKLKSNAVGRWQPPDRYQQLRRENASIDMSRFTSVARADNLVQLPSELRALPSEEDRSPVFILFSDDEPHQFLDVLNSHFPASMKAGVIGSSTPFINGRPFTLFDRTGLYSSGMCGVAIPKLSSHLTSHVKYEQLVPVGDPLIITRCQGNVILELDGPGSEDLPGLLKRSTQAYESKQIRLYARIHDQNVQSSHYNDDDQSTVYRIVGGDPAKHTMVLDTVEELQPGQDIQIYHDAAGGDLKELPTGPVDPNVPSTTPSSPGLLQFRALDPDTSASVSHTPSMESACSTPALNTGGTAEPSMAPMLFGGASQNGFIWGHRARPIQIPNSQGTLYTKSD</sequence>
<name>A0A4P9ZRU9_9FUNG</name>
<dbReference type="EMBL" id="ML002856">
    <property type="protein sequence ID" value="RKP35491.1"/>
    <property type="molecule type" value="Genomic_DNA"/>
</dbReference>
<gene>
    <name evidence="2" type="ORF">BJ085DRAFT_35906</name>
</gene>
<dbReference type="InterPro" id="IPR013702">
    <property type="entry name" value="FIST_domain_N"/>
</dbReference>
<dbReference type="Pfam" id="PF08495">
    <property type="entry name" value="FIST"/>
    <property type="match status" value="1"/>
</dbReference>
<proteinExistence type="predicted"/>
<evidence type="ECO:0000259" key="1">
    <source>
        <dbReference type="Pfam" id="PF08495"/>
    </source>
</evidence>
<reference evidence="3" key="1">
    <citation type="journal article" date="2018" name="Nat. Microbiol.">
        <title>Leveraging single-cell genomics to expand the fungal tree of life.</title>
        <authorList>
            <person name="Ahrendt S.R."/>
            <person name="Quandt C.A."/>
            <person name="Ciobanu D."/>
            <person name="Clum A."/>
            <person name="Salamov A."/>
            <person name="Andreopoulos B."/>
            <person name="Cheng J.F."/>
            <person name="Woyke T."/>
            <person name="Pelin A."/>
            <person name="Henrissat B."/>
            <person name="Reynolds N.K."/>
            <person name="Benny G.L."/>
            <person name="Smith M.E."/>
            <person name="James T.Y."/>
            <person name="Grigoriev I.V."/>
        </authorList>
    </citation>
    <scope>NUCLEOTIDE SEQUENCE [LARGE SCALE GENOMIC DNA]</scope>
    <source>
        <strain evidence="3">RSA 468</strain>
    </source>
</reference>
<dbReference type="AlphaFoldDB" id="A0A4P9ZRU9"/>
<protein>
    <recommendedName>
        <fullName evidence="1">FIST domain-containing protein</fullName>
    </recommendedName>
</protein>
<evidence type="ECO:0000313" key="2">
    <source>
        <dbReference type="EMBL" id="RKP35491.1"/>
    </source>
</evidence>